<dbReference type="InterPro" id="IPR000629">
    <property type="entry name" value="RNA-helicase_DEAD-box_CS"/>
</dbReference>
<organism evidence="10 11">
    <name type="scientific">Limnovirga soli</name>
    <dbReference type="NCBI Taxonomy" id="2656915"/>
    <lineage>
        <taxon>Bacteria</taxon>
        <taxon>Pseudomonadati</taxon>
        <taxon>Bacteroidota</taxon>
        <taxon>Chitinophagia</taxon>
        <taxon>Chitinophagales</taxon>
        <taxon>Chitinophagaceae</taxon>
        <taxon>Limnovirga</taxon>
    </lineage>
</organism>
<feature type="domain" description="Helicase ATP-binding" evidence="8">
    <location>
        <begin position="14"/>
        <end position="190"/>
    </location>
</feature>
<evidence type="ECO:0000256" key="1">
    <source>
        <dbReference type="ARBA" id="ARBA00022741"/>
    </source>
</evidence>
<reference evidence="10" key="1">
    <citation type="submission" date="2019-10" db="EMBL/GenBank/DDBJ databases">
        <title>Draft genome sequence of Panacibacter sp. KCS-6.</title>
        <authorList>
            <person name="Yim K.J."/>
        </authorList>
    </citation>
    <scope>NUCLEOTIDE SEQUENCE</scope>
    <source>
        <strain evidence="10">KCS-6</strain>
    </source>
</reference>
<evidence type="ECO:0000256" key="7">
    <source>
        <dbReference type="SAM" id="MobiDB-lite"/>
    </source>
</evidence>
<dbReference type="Pfam" id="PF00270">
    <property type="entry name" value="DEAD"/>
    <property type="match status" value="1"/>
</dbReference>
<dbReference type="InterPro" id="IPR050079">
    <property type="entry name" value="DEAD_box_RNA_helicase"/>
</dbReference>
<keyword evidence="11" id="KW-1185">Reference proteome</keyword>
<feature type="compositionally biased region" description="Polar residues" evidence="7">
    <location>
        <begin position="368"/>
        <end position="377"/>
    </location>
</feature>
<keyword evidence="3 6" id="KW-0347">Helicase</keyword>
<dbReference type="GO" id="GO:0003676">
    <property type="term" value="F:nucleic acid binding"/>
    <property type="evidence" value="ECO:0007669"/>
    <property type="project" value="InterPro"/>
</dbReference>
<dbReference type="InterPro" id="IPR027417">
    <property type="entry name" value="P-loop_NTPase"/>
</dbReference>
<accession>A0A8J8JY01</accession>
<feature type="domain" description="Helicase C-terminal" evidence="9">
    <location>
        <begin position="215"/>
        <end position="361"/>
    </location>
</feature>
<gene>
    <name evidence="10" type="ORF">GD597_15315</name>
</gene>
<keyword evidence="1 6" id="KW-0547">Nucleotide-binding</keyword>
<dbReference type="GO" id="GO:0005524">
    <property type="term" value="F:ATP binding"/>
    <property type="evidence" value="ECO:0007669"/>
    <property type="project" value="UniProtKB-KW"/>
</dbReference>
<dbReference type="InterPro" id="IPR011545">
    <property type="entry name" value="DEAD/DEAH_box_helicase_dom"/>
</dbReference>
<feature type="region of interest" description="Disordered" evidence="7">
    <location>
        <begin position="355"/>
        <end position="400"/>
    </location>
</feature>
<evidence type="ECO:0000256" key="5">
    <source>
        <dbReference type="ARBA" id="ARBA00038437"/>
    </source>
</evidence>
<dbReference type="Proteomes" id="UP000598971">
    <property type="component" value="Unassembled WGS sequence"/>
</dbReference>
<dbReference type="InterPro" id="IPR001650">
    <property type="entry name" value="Helicase_C-like"/>
</dbReference>
<dbReference type="AlphaFoldDB" id="A0A8J8JY01"/>
<dbReference type="CDD" id="cd18787">
    <property type="entry name" value="SF2_C_DEAD"/>
    <property type="match status" value="1"/>
</dbReference>
<dbReference type="SMART" id="SM00490">
    <property type="entry name" value="HELICc"/>
    <property type="match status" value="1"/>
</dbReference>
<keyword evidence="2 6" id="KW-0378">Hydrolase</keyword>
<dbReference type="InterPro" id="IPR044742">
    <property type="entry name" value="DEAD/DEAH_RhlB"/>
</dbReference>
<evidence type="ECO:0000256" key="3">
    <source>
        <dbReference type="ARBA" id="ARBA00022806"/>
    </source>
</evidence>
<dbReference type="InterPro" id="IPR014001">
    <property type="entry name" value="Helicase_ATP-bd"/>
</dbReference>
<name>A0A8J8JY01_9BACT</name>
<dbReference type="SMART" id="SM00487">
    <property type="entry name" value="DEXDc"/>
    <property type="match status" value="1"/>
</dbReference>
<evidence type="ECO:0000313" key="10">
    <source>
        <dbReference type="EMBL" id="NNV56841.1"/>
    </source>
</evidence>
<dbReference type="CDD" id="cd00268">
    <property type="entry name" value="DEADc"/>
    <property type="match status" value="1"/>
</dbReference>
<dbReference type="PANTHER" id="PTHR47959:SF13">
    <property type="entry name" value="ATP-DEPENDENT RNA HELICASE RHLE"/>
    <property type="match status" value="1"/>
</dbReference>
<evidence type="ECO:0000313" key="11">
    <source>
        <dbReference type="Proteomes" id="UP000598971"/>
    </source>
</evidence>
<comment type="caution">
    <text evidence="10">The sequence shown here is derived from an EMBL/GenBank/DDBJ whole genome shotgun (WGS) entry which is preliminary data.</text>
</comment>
<protein>
    <submittedName>
        <fullName evidence="10">DEAD/DEAH box helicase</fullName>
    </submittedName>
</protein>
<comment type="similarity">
    <text evidence="5 6">Belongs to the DEAD box helicase family.</text>
</comment>
<dbReference type="Gene3D" id="3.40.50.300">
    <property type="entry name" value="P-loop containing nucleotide triphosphate hydrolases"/>
    <property type="match status" value="2"/>
</dbReference>
<evidence type="ECO:0000256" key="2">
    <source>
        <dbReference type="ARBA" id="ARBA00022801"/>
    </source>
</evidence>
<evidence type="ECO:0000259" key="8">
    <source>
        <dbReference type="PROSITE" id="PS51192"/>
    </source>
</evidence>
<dbReference type="PROSITE" id="PS51194">
    <property type="entry name" value="HELICASE_CTER"/>
    <property type="match status" value="1"/>
</dbReference>
<dbReference type="GO" id="GO:0016787">
    <property type="term" value="F:hydrolase activity"/>
    <property type="evidence" value="ECO:0007669"/>
    <property type="project" value="UniProtKB-KW"/>
</dbReference>
<dbReference type="GO" id="GO:0003724">
    <property type="term" value="F:RNA helicase activity"/>
    <property type="evidence" value="ECO:0007669"/>
    <property type="project" value="TreeGrafter"/>
</dbReference>
<evidence type="ECO:0000259" key="9">
    <source>
        <dbReference type="PROSITE" id="PS51194"/>
    </source>
</evidence>
<dbReference type="PROSITE" id="PS00039">
    <property type="entry name" value="DEAD_ATP_HELICASE"/>
    <property type="match status" value="1"/>
</dbReference>
<dbReference type="Pfam" id="PF00271">
    <property type="entry name" value="Helicase_C"/>
    <property type="match status" value="1"/>
</dbReference>
<dbReference type="PROSITE" id="PS51192">
    <property type="entry name" value="HELICASE_ATP_BIND_1"/>
    <property type="match status" value="1"/>
</dbReference>
<evidence type="ECO:0000256" key="6">
    <source>
        <dbReference type="RuleBase" id="RU000492"/>
    </source>
</evidence>
<proteinExistence type="inferred from homology"/>
<feature type="compositionally biased region" description="Low complexity" evidence="7">
    <location>
        <begin position="391"/>
        <end position="400"/>
    </location>
</feature>
<dbReference type="GO" id="GO:0005829">
    <property type="term" value="C:cytosol"/>
    <property type="evidence" value="ECO:0007669"/>
    <property type="project" value="TreeGrafter"/>
</dbReference>
<evidence type="ECO:0000256" key="4">
    <source>
        <dbReference type="ARBA" id="ARBA00022840"/>
    </source>
</evidence>
<keyword evidence="4 6" id="KW-0067">ATP-binding</keyword>
<dbReference type="PANTHER" id="PTHR47959">
    <property type="entry name" value="ATP-DEPENDENT RNA HELICASE RHLE-RELATED"/>
    <property type="match status" value="1"/>
</dbReference>
<dbReference type="SUPFAM" id="SSF52540">
    <property type="entry name" value="P-loop containing nucleoside triphosphate hydrolases"/>
    <property type="match status" value="1"/>
</dbReference>
<sequence>MGYEQATPVQEQVIPSILAGKDIIASAQTGTGKTAAFLLPVLNKLLTEPHESNQVNALIIVPTRELAIQIAQTLEGISYFTSVSSIPVYGGGDGSLFTAEKKALSTGVDFVICTPGRMIAHLNMGYVKLAGLRYLILDEADRMLDMGFHDDIEKIISFLPKKRQNLLFSATMPYKMRDLARKILHNPEEINIAISRPPEKIVQEAFVVYEPQKIPLVKHVLQQKEFNSVLIFCSKKQNVKALTRELKRAKLPAEEIHSDLLQEQREQVLMDFKSKRLRILVATDLLSRGIDIEDIDLVINFDVPNDGEDYVHRIGRTARAASEGTAYTFIIEKEQSKFARIEQLIGKEVPKAVVPEALGPTPAYSPRTARSGNSPQNRRYGGGKPKHGNNRPRPNNNRPQ</sequence>
<dbReference type="EMBL" id="WHPF01000011">
    <property type="protein sequence ID" value="NNV56841.1"/>
    <property type="molecule type" value="Genomic_DNA"/>
</dbReference>